<name>A0A132A6H9_SARSC</name>
<dbReference type="EMBL" id="JXLN01010966">
    <property type="protein sequence ID" value="KPM06586.1"/>
    <property type="molecule type" value="Genomic_DNA"/>
</dbReference>
<comment type="caution">
    <text evidence="1">The sequence shown here is derived from an EMBL/GenBank/DDBJ whole genome shotgun (WGS) entry which is preliminary data.</text>
</comment>
<gene>
    <name evidence="1" type="ORF">QR98_0050630</name>
</gene>
<dbReference type="OrthoDB" id="2544694at2759"/>
<evidence type="ECO:0000313" key="1">
    <source>
        <dbReference type="EMBL" id="KPM06586.1"/>
    </source>
</evidence>
<sequence>MVHFENILEEVGDENRFQIYLILLLLIPTSSFNVYFDGLFLLSTPDHWCRVPEIGHLPNDLQQTLIRPIEFDVMGEAKPSQCEHYGFDFRQLLNDSILMQSILERLRNFSMNSNLIEQHQNDSLASLPRIKCSKGYDHDRTVFTETASTWLSLNCIANGIISKI</sequence>
<dbReference type="Proteomes" id="UP000616769">
    <property type="component" value="Unassembled WGS sequence"/>
</dbReference>
<proteinExistence type="predicted"/>
<organism evidence="1 2">
    <name type="scientific">Sarcoptes scabiei</name>
    <name type="common">Itch mite</name>
    <name type="synonym">Acarus scabiei</name>
    <dbReference type="NCBI Taxonomy" id="52283"/>
    <lineage>
        <taxon>Eukaryota</taxon>
        <taxon>Metazoa</taxon>
        <taxon>Ecdysozoa</taxon>
        <taxon>Arthropoda</taxon>
        <taxon>Chelicerata</taxon>
        <taxon>Arachnida</taxon>
        <taxon>Acari</taxon>
        <taxon>Acariformes</taxon>
        <taxon>Sarcoptiformes</taxon>
        <taxon>Astigmata</taxon>
        <taxon>Psoroptidia</taxon>
        <taxon>Sarcoptoidea</taxon>
        <taxon>Sarcoptidae</taxon>
        <taxon>Sarcoptinae</taxon>
        <taxon>Sarcoptes</taxon>
    </lineage>
</organism>
<accession>A0A132A6H9</accession>
<dbReference type="AlphaFoldDB" id="A0A132A6H9"/>
<dbReference type="VEuPathDB" id="VectorBase:SSCA004934"/>
<evidence type="ECO:0000313" key="2">
    <source>
        <dbReference type="Proteomes" id="UP000616769"/>
    </source>
</evidence>
<reference evidence="1 2" key="1">
    <citation type="journal article" date="2015" name="Parasit. Vectors">
        <title>Draft genome of the scabies mite.</title>
        <authorList>
            <person name="Rider S.D.Jr."/>
            <person name="Morgan M.S."/>
            <person name="Arlian L.G."/>
        </authorList>
    </citation>
    <scope>NUCLEOTIDE SEQUENCE [LARGE SCALE GENOMIC DNA]</scope>
    <source>
        <strain evidence="1">Arlian Lab</strain>
    </source>
</reference>
<protein>
    <submittedName>
        <fullName evidence="1">Uncharacterized protein</fullName>
    </submittedName>
</protein>